<name>A0A9D1PSY8_9SPIO</name>
<evidence type="ECO:0000256" key="1">
    <source>
        <dbReference type="SAM" id="Coils"/>
    </source>
</evidence>
<accession>A0A9D1PSY8</accession>
<organism evidence="3 4">
    <name type="scientific">Candidatus Ornithospirochaeta avicola</name>
    <dbReference type="NCBI Taxonomy" id="2840896"/>
    <lineage>
        <taxon>Bacteria</taxon>
        <taxon>Pseudomonadati</taxon>
        <taxon>Spirochaetota</taxon>
        <taxon>Spirochaetia</taxon>
        <taxon>Spirochaetales</taxon>
        <taxon>Spirochaetaceae</taxon>
        <taxon>Spirochaetaceae incertae sedis</taxon>
        <taxon>Candidatus Ornithospirochaeta</taxon>
    </lineage>
</organism>
<keyword evidence="2" id="KW-0472">Membrane</keyword>
<comment type="caution">
    <text evidence="3">The sequence shown here is derived from an EMBL/GenBank/DDBJ whole genome shotgun (WGS) entry which is preliminary data.</text>
</comment>
<evidence type="ECO:0000313" key="3">
    <source>
        <dbReference type="EMBL" id="HIV98525.1"/>
    </source>
</evidence>
<proteinExistence type="predicted"/>
<reference evidence="3" key="2">
    <citation type="submission" date="2021-04" db="EMBL/GenBank/DDBJ databases">
        <authorList>
            <person name="Gilroy R."/>
        </authorList>
    </citation>
    <scope>NUCLEOTIDE SEQUENCE</scope>
    <source>
        <strain evidence="3">Gambia11-129</strain>
    </source>
</reference>
<gene>
    <name evidence="3" type="ORF">IAB12_01945</name>
</gene>
<sequence>MEFFAKTQRVKVIAIILIASLLYSCTMGLSGPESLSDRLLAERAAKLIDIHLDEVKKALREDESLPEDLERILEEDFDARQVASRTLNEEGGREYLEFALYTDEYSNVDEVFNKAESMISSPEAKAEIDKARAEIEDLERNLEESSSVLRRVMNNQQRKEYNDIVRKMVIKAAVLLTAAIVYAFVPNLVVWGKVTAACAAAIAAGVLASAIYSLCQFFDKNSTIPQQTFEEWITEITKEPAASWGIASAVLTTSAAFGYSPVIAAVILGVFTVYQVWQDFSILKKISG</sequence>
<protein>
    <submittedName>
        <fullName evidence="3">Uncharacterized protein</fullName>
    </submittedName>
</protein>
<feature type="transmembrane region" description="Helical" evidence="2">
    <location>
        <begin position="256"/>
        <end position="277"/>
    </location>
</feature>
<keyword evidence="2" id="KW-0812">Transmembrane</keyword>
<dbReference type="Proteomes" id="UP000823936">
    <property type="component" value="Unassembled WGS sequence"/>
</dbReference>
<feature type="transmembrane region" description="Helical" evidence="2">
    <location>
        <begin position="168"/>
        <end position="185"/>
    </location>
</feature>
<feature type="coiled-coil region" evidence="1">
    <location>
        <begin position="121"/>
        <end position="155"/>
    </location>
</feature>
<evidence type="ECO:0000313" key="4">
    <source>
        <dbReference type="Proteomes" id="UP000823936"/>
    </source>
</evidence>
<feature type="transmembrane region" description="Helical" evidence="2">
    <location>
        <begin position="191"/>
        <end position="215"/>
    </location>
</feature>
<keyword evidence="2" id="KW-1133">Transmembrane helix</keyword>
<dbReference type="AlphaFoldDB" id="A0A9D1PSY8"/>
<dbReference type="EMBL" id="DXHU01000006">
    <property type="protein sequence ID" value="HIV98525.1"/>
    <property type="molecule type" value="Genomic_DNA"/>
</dbReference>
<evidence type="ECO:0000256" key="2">
    <source>
        <dbReference type="SAM" id="Phobius"/>
    </source>
</evidence>
<dbReference type="PROSITE" id="PS51257">
    <property type="entry name" value="PROKAR_LIPOPROTEIN"/>
    <property type="match status" value="1"/>
</dbReference>
<reference evidence="3" key="1">
    <citation type="journal article" date="2021" name="PeerJ">
        <title>Extensive microbial diversity within the chicken gut microbiome revealed by metagenomics and culture.</title>
        <authorList>
            <person name="Gilroy R."/>
            <person name="Ravi A."/>
            <person name="Getino M."/>
            <person name="Pursley I."/>
            <person name="Horton D.L."/>
            <person name="Alikhan N.F."/>
            <person name="Baker D."/>
            <person name="Gharbi K."/>
            <person name="Hall N."/>
            <person name="Watson M."/>
            <person name="Adriaenssens E.M."/>
            <person name="Foster-Nyarko E."/>
            <person name="Jarju S."/>
            <person name="Secka A."/>
            <person name="Antonio M."/>
            <person name="Oren A."/>
            <person name="Chaudhuri R.R."/>
            <person name="La Ragione R."/>
            <person name="Hildebrand F."/>
            <person name="Pallen M.J."/>
        </authorList>
    </citation>
    <scope>NUCLEOTIDE SEQUENCE</scope>
    <source>
        <strain evidence="3">Gambia11-129</strain>
    </source>
</reference>
<keyword evidence="1" id="KW-0175">Coiled coil</keyword>
<feature type="transmembrane region" description="Helical" evidence="2">
    <location>
        <begin position="12"/>
        <end position="30"/>
    </location>
</feature>